<proteinExistence type="predicted"/>
<evidence type="ECO:0000313" key="3">
    <source>
        <dbReference type="Proteomes" id="UP000265515"/>
    </source>
</evidence>
<evidence type="ECO:0000256" key="1">
    <source>
        <dbReference type="SAM" id="MobiDB-lite"/>
    </source>
</evidence>
<dbReference type="Proteomes" id="UP000265515">
    <property type="component" value="Unassembled WGS sequence"/>
</dbReference>
<accession>A0A388K7B0</accession>
<sequence>MGEEKKGKEAGGKKGEVHQKEERRELEEVERHMVPRKPRGYGGYGTDNYRGHPLDHPHLPKKPEGEHPLKGAPPAVLKLLGRRYKYERAMVCDWWDLPVRRGEEEGGNNRRTRTIDFWSRKGWAPYAKYAVNYRGLGSMTRMLRIGGHLVAVCHHTKKTGYKAPNAYGANNPLLAKSLKDYEQERIHKIGDGTIKKLMKYSPNAIRNRPHPDKLNTIGLYSNPNRGKHTIDLTMKVMHNEKWWPPVTTSQAFSDLRCNPIGLGHPGIAARVARTLHLRHRTARYLRR</sequence>
<gene>
    <name evidence="2" type="ORF">CBR_g54236</name>
</gene>
<dbReference type="OrthoDB" id="564197at2759"/>
<dbReference type="AlphaFoldDB" id="A0A388K7B0"/>
<reference evidence="2 3" key="1">
    <citation type="journal article" date="2018" name="Cell">
        <title>The Chara Genome: Secondary Complexity and Implications for Plant Terrestrialization.</title>
        <authorList>
            <person name="Nishiyama T."/>
            <person name="Sakayama H."/>
            <person name="Vries J.D."/>
            <person name="Buschmann H."/>
            <person name="Saint-Marcoux D."/>
            <person name="Ullrich K.K."/>
            <person name="Haas F.B."/>
            <person name="Vanderstraeten L."/>
            <person name="Becker D."/>
            <person name="Lang D."/>
            <person name="Vosolsobe S."/>
            <person name="Rombauts S."/>
            <person name="Wilhelmsson P.K.I."/>
            <person name="Janitza P."/>
            <person name="Kern R."/>
            <person name="Heyl A."/>
            <person name="Rumpler F."/>
            <person name="Villalobos L.I.A.C."/>
            <person name="Clay J.M."/>
            <person name="Skokan R."/>
            <person name="Toyoda A."/>
            <person name="Suzuki Y."/>
            <person name="Kagoshima H."/>
            <person name="Schijlen E."/>
            <person name="Tajeshwar N."/>
            <person name="Catarino B."/>
            <person name="Hetherington A.J."/>
            <person name="Saltykova A."/>
            <person name="Bonnot C."/>
            <person name="Breuninger H."/>
            <person name="Symeonidi A."/>
            <person name="Radhakrishnan G.V."/>
            <person name="Van Nieuwerburgh F."/>
            <person name="Deforce D."/>
            <person name="Chang C."/>
            <person name="Karol K.G."/>
            <person name="Hedrich R."/>
            <person name="Ulvskov P."/>
            <person name="Glockner G."/>
            <person name="Delwiche C.F."/>
            <person name="Petrasek J."/>
            <person name="Van de Peer Y."/>
            <person name="Friml J."/>
            <person name="Beilby M."/>
            <person name="Dolan L."/>
            <person name="Kohara Y."/>
            <person name="Sugano S."/>
            <person name="Fujiyama A."/>
            <person name="Delaux P.-M."/>
            <person name="Quint M."/>
            <person name="TheiBen G."/>
            <person name="Hagemann M."/>
            <person name="Harholt J."/>
            <person name="Dunand C."/>
            <person name="Zachgo S."/>
            <person name="Langdale J."/>
            <person name="Maumus F."/>
            <person name="Straeten D.V.D."/>
            <person name="Gould S.B."/>
            <person name="Rensing S.A."/>
        </authorList>
    </citation>
    <scope>NUCLEOTIDE SEQUENCE [LARGE SCALE GENOMIC DNA]</scope>
    <source>
        <strain evidence="2 3">S276</strain>
    </source>
</reference>
<dbReference type="EMBL" id="BFEA01000067">
    <property type="protein sequence ID" value="GBG65944.1"/>
    <property type="molecule type" value="Genomic_DNA"/>
</dbReference>
<name>A0A388K7B0_CHABU</name>
<evidence type="ECO:0000313" key="2">
    <source>
        <dbReference type="EMBL" id="GBG65944.1"/>
    </source>
</evidence>
<protein>
    <submittedName>
        <fullName evidence="2">Uncharacterized protein</fullName>
    </submittedName>
</protein>
<feature type="region of interest" description="Disordered" evidence="1">
    <location>
        <begin position="1"/>
        <end position="72"/>
    </location>
</feature>
<comment type="caution">
    <text evidence="2">The sequence shown here is derived from an EMBL/GenBank/DDBJ whole genome shotgun (WGS) entry which is preliminary data.</text>
</comment>
<feature type="compositionally biased region" description="Basic and acidic residues" evidence="1">
    <location>
        <begin position="1"/>
        <end position="33"/>
    </location>
</feature>
<feature type="compositionally biased region" description="Basic and acidic residues" evidence="1">
    <location>
        <begin position="49"/>
        <end position="69"/>
    </location>
</feature>
<organism evidence="2 3">
    <name type="scientific">Chara braunii</name>
    <name type="common">Braun's stonewort</name>
    <dbReference type="NCBI Taxonomy" id="69332"/>
    <lineage>
        <taxon>Eukaryota</taxon>
        <taxon>Viridiplantae</taxon>
        <taxon>Streptophyta</taxon>
        <taxon>Charophyceae</taxon>
        <taxon>Charales</taxon>
        <taxon>Characeae</taxon>
        <taxon>Chara</taxon>
    </lineage>
</organism>
<dbReference type="Gramene" id="GBG65944">
    <property type="protein sequence ID" value="GBG65944"/>
    <property type="gene ID" value="CBR_g54236"/>
</dbReference>
<keyword evidence="3" id="KW-1185">Reference proteome</keyword>